<dbReference type="Proteomes" id="UP000031806">
    <property type="component" value="Segment"/>
</dbReference>
<keyword evidence="2" id="KW-1185">Reference proteome</keyword>
<evidence type="ECO:0000313" key="2">
    <source>
        <dbReference type="Proteomes" id="UP000031806"/>
    </source>
</evidence>
<dbReference type="InterPro" id="IPR049156">
    <property type="entry name" value="Phage_chap_TAC_15-like"/>
</dbReference>
<name>A0A0B5HA80_9CAUD</name>
<evidence type="ECO:0000313" key="1">
    <source>
        <dbReference type="EMBL" id="AJF40599.1"/>
    </source>
</evidence>
<reference evidence="1 2" key="1">
    <citation type="journal article" date="2015" name="Genome Announc.">
        <title>Complete Genome Sequence of Salmonella enterica Serovar Typhimurium Myophage Mushroom.</title>
        <authorList>
            <person name="Tolen T.N."/>
            <person name="Xie Y."/>
            <person name="Hernandez A.C."/>
            <person name="Kuty Everett G.F."/>
        </authorList>
    </citation>
    <scope>NUCLEOTIDE SEQUENCE [LARGE SCALE GENOMIC DNA]</scope>
</reference>
<dbReference type="EMBL" id="KP143762">
    <property type="protein sequence ID" value="AJF40599.1"/>
    <property type="molecule type" value="Genomic_DNA"/>
</dbReference>
<dbReference type="Pfam" id="PF21822">
    <property type="entry name" value="Phage_TAC_15"/>
    <property type="match status" value="1"/>
</dbReference>
<organism evidence="1 2">
    <name type="scientific">Salmonella phage Mushroom</name>
    <dbReference type="NCBI Taxonomy" id="1572716"/>
    <lineage>
        <taxon>Viruses</taxon>
        <taxon>Duplodnaviria</taxon>
        <taxon>Heunggongvirae</taxon>
        <taxon>Uroviricota</taxon>
        <taxon>Caudoviricetes</taxon>
        <taxon>Andersonviridae</taxon>
        <taxon>Ounavirinae</taxon>
        <taxon>Felixounavirus</taxon>
        <taxon>Felixounavirus mushroom</taxon>
    </lineage>
</organism>
<gene>
    <name evidence="1" type="ORF">CPT_Mushroom69</name>
</gene>
<sequence>MKTEFRVINGKKVNIVLLGARDGIKMSMKLGKIVVPTFAQMLSSLTDKDKKEAPMVPFKELVEACFDRIEEINLEEMATLLFQGATVDDFPLNIDTYFQANYGEFIDYLAFALEANFGSFFRSKHFQKPNFSVNMGNTLQTPLTDAAVEATYEEADEMKFVLAIYGMEGCKETLDQLFAMTFSDLLSLRQFLEIQRSYKEEIAYNELRRAGKM</sequence>
<accession>A0A0B5HA80</accession>
<proteinExistence type="predicted"/>
<protein>
    <submittedName>
        <fullName evidence="1">Tape measure chaperone</fullName>
    </submittedName>
</protein>